<dbReference type="PIRSF" id="PIRSF001399">
    <property type="entry name" value="DHquinase_II"/>
    <property type="match status" value="1"/>
</dbReference>
<feature type="site" description="Transition state stabilizer" evidence="7 10">
    <location>
        <position position="18"/>
    </location>
</feature>
<dbReference type="PROSITE" id="PS01029">
    <property type="entry name" value="DEHYDROQUINASE_II"/>
    <property type="match status" value="1"/>
</dbReference>
<keyword evidence="7" id="KW-0057">Aromatic amino acid biosynthesis</keyword>
<dbReference type="EC" id="4.2.1.10" evidence="5 7"/>
<dbReference type="InterPro" id="IPR001874">
    <property type="entry name" value="DHquinase_II"/>
</dbReference>
<dbReference type="GO" id="GO:0009423">
    <property type="term" value="P:chorismate biosynthetic process"/>
    <property type="evidence" value="ECO:0007669"/>
    <property type="project" value="UniProtKB-UniRule"/>
</dbReference>
<evidence type="ECO:0000256" key="2">
    <source>
        <dbReference type="ARBA" id="ARBA00004902"/>
    </source>
</evidence>
<dbReference type="PANTHER" id="PTHR21272:SF3">
    <property type="entry name" value="CATABOLIC 3-DEHYDROQUINASE"/>
    <property type="match status" value="1"/>
</dbReference>
<comment type="function">
    <text evidence="7">Catalyzes a trans-dehydration via an enolate intermediate.</text>
</comment>
<name>A0A9J6ZEE7_9BACL</name>
<dbReference type="GO" id="GO:0003855">
    <property type="term" value="F:3-dehydroquinate dehydratase activity"/>
    <property type="evidence" value="ECO:0007669"/>
    <property type="project" value="UniProtKB-UniRule"/>
</dbReference>
<evidence type="ECO:0000256" key="3">
    <source>
        <dbReference type="ARBA" id="ARBA00011037"/>
    </source>
</evidence>
<comment type="catalytic activity">
    <reaction evidence="1 7">
        <text>3-dehydroquinate = 3-dehydroshikimate + H2O</text>
        <dbReference type="Rhea" id="RHEA:21096"/>
        <dbReference type="ChEBI" id="CHEBI:15377"/>
        <dbReference type="ChEBI" id="CHEBI:16630"/>
        <dbReference type="ChEBI" id="CHEBI:32364"/>
        <dbReference type="EC" id="4.2.1.10"/>
    </reaction>
</comment>
<evidence type="ECO:0000256" key="8">
    <source>
        <dbReference type="PIRSR" id="PIRSR001399-1"/>
    </source>
</evidence>
<dbReference type="InterPro" id="IPR018509">
    <property type="entry name" value="DHquinase_II_CS"/>
</dbReference>
<evidence type="ECO:0000256" key="10">
    <source>
        <dbReference type="PIRSR" id="PIRSR001399-3"/>
    </source>
</evidence>
<evidence type="ECO:0000256" key="1">
    <source>
        <dbReference type="ARBA" id="ARBA00001864"/>
    </source>
</evidence>
<feature type="binding site" evidence="7 9">
    <location>
        <position position="80"/>
    </location>
    <ligand>
        <name>substrate</name>
    </ligand>
</feature>
<dbReference type="GO" id="GO:0019631">
    <property type="term" value="P:quinate catabolic process"/>
    <property type="evidence" value="ECO:0007669"/>
    <property type="project" value="TreeGrafter"/>
</dbReference>
<dbReference type="AlphaFoldDB" id="A0A9J6ZEE7"/>
<dbReference type="PANTHER" id="PTHR21272">
    <property type="entry name" value="CATABOLIC 3-DEHYDROQUINASE"/>
    <property type="match status" value="1"/>
</dbReference>
<feature type="binding site" evidence="7 9">
    <location>
        <position position="111"/>
    </location>
    <ligand>
        <name>substrate</name>
    </ligand>
</feature>
<dbReference type="CDD" id="cd00466">
    <property type="entry name" value="DHQase_II"/>
    <property type="match status" value="1"/>
</dbReference>
<dbReference type="InterPro" id="IPR036441">
    <property type="entry name" value="DHquinase_II_sf"/>
</dbReference>
<comment type="similarity">
    <text evidence="3 7">Belongs to the type-II 3-dehydroquinase family.</text>
</comment>
<dbReference type="NCBIfam" id="NF003807">
    <property type="entry name" value="PRK05395.1-4"/>
    <property type="match status" value="1"/>
</dbReference>
<dbReference type="GO" id="GO:0008652">
    <property type="term" value="P:amino acid biosynthetic process"/>
    <property type="evidence" value="ECO:0007669"/>
    <property type="project" value="UniProtKB-KW"/>
</dbReference>
<keyword evidence="6 7" id="KW-0456">Lyase</keyword>
<keyword evidence="7" id="KW-0028">Amino-acid biosynthesis</keyword>
<evidence type="ECO:0000256" key="9">
    <source>
        <dbReference type="PIRSR" id="PIRSR001399-2"/>
    </source>
</evidence>
<dbReference type="Gene3D" id="3.40.50.9100">
    <property type="entry name" value="Dehydroquinase, class II"/>
    <property type="match status" value="1"/>
</dbReference>
<evidence type="ECO:0000256" key="5">
    <source>
        <dbReference type="ARBA" id="ARBA00012060"/>
    </source>
</evidence>
<evidence type="ECO:0000256" key="4">
    <source>
        <dbReference type="ARBA" id="ARBA00011193"/>
    </source>
</evidence>
<dbReference type="Pfam" id="PF01220">
    <property type="entry name" value="DHquinase_II"/>
    <property type="match status" value="1"/>
</dbReference>
<dbReference type="HAMAP" id="MF_00169">
    <property type="entry name" value="AroQ"/>
    <property type="match status" value="1"/>
</dbReference>
<feature type="binding site" evidence="7 9">
    <location>
        <begin position="101"/>
        <end position="102"/>
    </location>
    <ligand>
        <name>substrate</name>
    </ligand>
</feature>
<gene>
    <name evidence="7 11" type="primary">aroQ</name>
    <name evidence="11" type="ORF">NAG76_21015</name>
</gene>
<dbReference type="Proteomes" id="UP001056756">
    <property type="component" value="Chromosome"/>
</dbReference>
<dbReference type="NCBIfam" id="TIGR01088">
    <property type="entry name" value="aroQ"/>
    <property type="match status" value="1"/>
</dbReference>
<dbReference type="NCBIfam" id="NF003806">
    <property type="entry name" value="PRK05395.1-3"/>
    <property type="match status" value="1"/>
</dbReference>
<dbReference type="GO" id="GO:0009073">
    <property type="term" value="P:aromatic amino acid family biosynthetic process"/>
    <property type="evidence" value="ECO:0007669"/>
    <property type="project" value="UniProtKB-KW"/>
</dbReference>
<evidence type="ECO:0000313" key="11">
    <source>
        <dbReference type="EMBL" id="URN94272.1"/>
    </source>
</evidence>
<evidence type="ECO:0000256" key="6">
    <source>
        <dbReference type="ARBA" id="ARBA00023239"/>
    </source>
</evidence>
<evidence type="ECO:0000313" key="12">
    <source>
        <dbReference type="Proteomes" id="UP001056756"/>
    </source>
</evidence>
<feature type="binding site" evidence="7 9">
    <location>
        <position position="87"/>
    </location>
    <ligand>
        <name>substrate</name>
    </ligand>
</feature>
<protein>
    <recommendedName>
        <fullName evidence="5 7">3-dehydroquinate dehydratase</fullName>
        <shortName evidence="7">3-dehydroquinase</shortName>
        <ecNumber evidence="5 7">4.2.1.10</ecNumber>
    </recommendedName>
    <alternativeName>
        <fullName evidence="7">Type II DHQase</fullName>
    </alternativeName>
</protein>
<dbReference type="SUPFAM" id="SSF52304">
    <property type="entry name" value="Type II 3-dehydroquinate dehydratase"/>
    <property type="match status" value="1"/>
</dbReference>
<dbReference type="NCBIfam" id="NF003805">
    <property type="entry name" value="PRK05395.1-2"/>
    <property type="match status" value="1"/>
</dbReference>
<sequence>MHRIDVLNGPNLNMLGIREPGIYGDVSLAAIEQMITEKASQLGVQVSFFQSNHEGAMIDRIHAAYGNVDGIIINPGAWTHYSYAIRDALSTISLPVVEVHISNIHKREAFRHHSVIAPIAVGQIAGFGPIGYTLGLEALVTQLSQTKG</sequence>
<dbReference type="EMBL" id="CP097899">
    <property type="protein sequence ID" value="URN94272.1"/>
    <property type="molecule type" value="Genomic_DNA"/>
</dbReference>
<feature type="active site" description="Proton acceptor" evidence="7 8">
    <location>
        <position position="23"/>
    </location>
</feature>
<comment type="subunit">
    <text evidence="4 7">Homododecamer.</text>
</comment>
<dbReference type="KEGG" id="plig:NAG76_21015"/>
<accession>A0A9J6ZEE7</accession>
<proteinExistence type="inferred from homology"/>
<organism evidence="11 12">
    <name type="scientific">Candidatus Pristimantibacillus lignocellulolyticus</name>
    <dbReference type="NCBI Taxonomy" id="2994561"/>
    <lineage>
        <taxon>Bacteria</taxon>
        <taxon>Bacillati</taxon>
        <taxon>Bacillota</taxon>
        <taxon>Bacilli</taxon>
        <taxon>Bacillales</taxon>
        <taxon>Paenibacillaceae</taxon>
        <taxon>Candidatus Pristimantibacillus</taxon>
    </lineage>
</organism>
<feature type="binding site" evidence="7 9">
    <location>
        <position position="74"/>
    </location>
    <ligand>
        <name>substrate</name>
    </ligand>
</feature>
<reference evidence="11" key="1">
    <citation type="submission" date="2022-05" db="EMBL/GenBank/DDBJ databases">
        <title>Novel bacterial taxa in a minimal lignocellulolytic consortium and its capacity to transform plastics disclosed by genome-resolved metagenomics.</title>
        <authorList>
            <person name="Rodriguez C.A.D."/>
            <person name="Diaz-Garcia L."/>
            <person name="Herrera K."/>
            <person name="Tarazona N.A."/>
            <person name="Sproer C."/>
            <person name="Overmann J."/>
            <person name="Jimenez D.J."/>
        </authorList>
    </citation>
    <scope>NUCLEOTIDE SEQUENCE</scope>
    <source>
        <strain evidence="11">MAG5</strain>
    </source>
</reference>
<comment type="pathway">
    <text evidence="2 7">Metabolic intermediate biosynthesis; chorismate biosynthesis; chorismate from D-erythrose 4-phosphate and phosphoenolpyruvate: step 3/7.</text>
</comment>
<evidence type="ECO:0000256" key="7">
    <source>
        <dbReference type="HAMAP-Rule" id="MF_00169"/>
    </source>
</evidence>
<feature type="active site" description="Proton donor" evidence="7 8">
    <location>
        <position position="100"/>
    </location>
</feature>